<evidence type="ECO:0000313" key="1">
    <source>
        <dbReference type="EMBL" id="GMI64632.1"/>
    </source>
</evidence>
<organism evidence="1 2">
    <name type="scientific">Hibiscus trionum</name>
    <name type="common">Flower of an hour</name>
    <dbReference type="NCBI Taxonomy" id="183268"/>
    <lineage>
        <taxon>Eukaryota</taxon>
        <taxon>Viridiplantae</taxon>
        <taxon>Streptophyta</taxon>
        <taxon>Embryophyta</taxon>
        <taxon>Tracheophyta</taxon>
        <taxon>Spermatophyta</taxon>
        <taxon>Magnoliopsida</taxon>
        <taxon>eudicotyledons</taxon>
        <taxon>Gunneridae</taxon>
        <taxon>Pentapetalae</taxon>
        <taxon>rosids</taxon>
        <taxon>malvids</taxon>
        <taxon>Malvales</taxon>
        <taxon>Malvaceae</taxon>
        <taxon>Malvoideae</taxon>
        <taxon>Hibiscus</taxon>
    </lineage>
</organism>
<dbReference type="OrthoDB" id="1001260at2759"/>
<accession>A0A9W7GT75</accession>
<comment type="caution">
    <text evidence="1">The sequence shown here is derived from an EMBL/GenBank/DDBJ whole genome shotgun (WGS) entry which is preliminary data.</text>
</comment>
<reference evidence="1" key="1">
    <citation type="submission" date="2023-05" db="EMBL/GenBank/DDBJ databases">
        <title>Genome and transcriptome analyses reveal genes involved in the formation of fine ridges on petal epidermal cells in Hibiscus trionum.</title>
        <authorList>
            <person name="Koshimizu S."/>
            <person name="Masuda S."/>
            <person name="Ishii T."/>
            <person name="Shirasu K."/>
            <person name="Hoshino A."/>
            <person name="Arita M."/>
        </authorList>
    </citation>
    <scope>NUCLEOTIDE SEQUENCE</scope>
    <source>
        <strain evidence="1">Hamamatsu line</strain>
    </source>
</reference>
<dbReference type="Proteomes" id="UP001165190">
    <property type="component" value="Unassembled WGS sequence"/>
</dbReference>
<protein>
    <submittedName>
        <fullName evidence="1">Uncharacterized protein</fullName>
    </submittedName>
</protein>
<gene>
    <name evidence="1" type="ORF">HRI_000132500</name>
</gene>
<dbReference type="PANTHER" id="PTHR34676">
    <property type="entry name" value="DUF4219 DOMAIN-CONTAINING PROTEIN-RELATED"/>
    <property type="match status" value="1"/>
</dbReference>
<keyword evidence="2" id="KW-1185">Reference proteome</keyword>
<proteinExistence type="predicted"/>
<sequence length="79" mass="9289">MRLFIKSNDYVLWDVVEDGPTIPMKRDKKGRLVPKTRAEMIDEDRRRLQVNDKALHIIFCALGPDMYVKMAYCTSEKEV</sequence>
<evidence type="ECO:0000313" key="2">
    <source>
        <dbReference type="Proteomes" id="UP001165190"/>
    </source>
</evidence>
<name>A0A9W7GT75_HIBTR</name>
<dbReference type="PANTHER" id="PTHR34676:SF8">
    <property type="entry name" value="TRANSMEMBRANE PROTEIN"/>
    <property type="match status" value="1"/>
</dbReference>
<dbReference type="EMBL" id="BSYR01000003">
    <property type="protein sequence ID" value="GMI64632.1"/>
    <property type="molecule type" value="Genomic_DNA"/>
</dbReference>
<dbReference type="AlphaFoldDB" id="A0A9W7GT75"/>